<feature type="compositionally biased region" description="Polar residues" evidence="1">
    <location>
        <begin position="41"/>
        <end position="53"/>
    </location>
</feature>
<dbReference type="EMBL" id="AVOT02003631">
    <property type="protein sequence ID" value="MBW0474090.1"/>
    <property type="molecule type" value="Genomic_DNA"/>
</dbReference>
<evidence type="ECO:0000256" key="1">
    <source>
        <dbReference type="SAM" id="MobiDB-lite"/>
    </source>
</evidence>
<comment type="caution">
    <text evidence="2">The sequence shown here is derived from an EMBL/GenBank/DDBJ whole genome shotgun (WGS) entry which is preliminary data.</text>
</comment>
<organism evidence="2 3">
    <name type="scientific">Austropuccinia psidii MF-1</name>
    <dbReference type="NCBI Taxonomy" id="1389203"/>
    <lineage>
        <taxon>Eukaryota</taxon>
        <taxon>Fungi</taxon>
        <taxon>Dikarya</taxon>
        <taxon>Basidiomycota</taxon>
        <taxon>Pucciniomycotina</taxon>
        <taxon>Pucciniomycetes</taxon>
        <taxon>Pucciniales</taxon>
        <taxon>Sphaerophragmiaceae</taxon>
        <taxon>Austropuccinia</taxon>
    </lineage>
</organism>
<sequence>MESQQFVQAPAGEGNQDKGKSSHDQSFRRTAEPDRAHSDYLTLTTSRPTQLSSGFKPFRHKQISEQESPFFTIPGIFQEKTMIQREKQYLFQPQAERVRPNDPEAVGIGERSTQDLEIVVNSSRISSPTNRNITPTQNGHKVFTPESSLNSDQLWLQMSQFAVQNQEKFDELHRNNESSKELTTLQESTLKTIQDSCSKLCKAS</sequence>
<dbReference type="OrthoDB" id="2157866at2759"/>
<accession>A0A9Q3C0N7</accession>
<dbReference type="Proteomes" id="UP000765509">
    <property type="component" value="Unassembled WGS sequence"/>
</dbReference>
<dbReference type="AlphaFoldDB" id="A0A9Q3C0N7"/>
<gene>
    <name evidence="2" type="ORF">O181_013805</name>
</gene>
<proteinExistence type="predicted"/>
<evidence type="ECO:0000313" key="2">
    <source>
        <dbReference type="EMBL" id="MBW0474090.1"/>
    </source>
</evidence>
<feature type="compositionally biased region" description="Basic and acidic residues" evidence="1">
    <location>
        <begin position="15"/>
        <end position="38"/>
    </location>
</feature>
<feature type="region of interest" description="Disordered" evidence="1">
    <location>
        <begin position="1"/>
        <end position="54"/>
    </location>
</feature>
<reference evidence="2" key="1">
    <citation type="submission" date="2021-03" db="EMBL/GenBank/DDBJ databases">
        <title>Draft genome sequence of rust myrtle Austropuccinia psidii MF-1, a brazilian biotype.</title>
        <authorList>
            <person name="Quecine M.C."/>
            <person name="Pachon D.M.R."/>
            <person name="Bonatelli M.L."/>
            <person name="Correr F.H."/>
            <person name="Franceschini L.M."/>
            <person name="Leite T.F."/>
            <person name="Margarido G.R.A."/>
            <person name="Almeida C.A."/>
            <person name="Ferrarezi J.A."/>
            <person name="Labate C.A."/>
        </authorList>
    </citation>
    <scope>NUCLEOTIDE SEQUENCE</scope>
    <source>
        <strain evidence="2">MF-1</strain>
    </source>
</reference>
<keyword evidence="3" id="KW-1185">Reference proteome</keyword>
<name>A0A9Q3C0N7_9BASI</name>
<protein>
    <submittedName>
        <fullName evidence="2">Uncharacterized protein</fullName>
    </submittedName>
</protein>
<evidence type="ECO:0000313" key="3">
    <source>
        <dbReference type="Proteomes" id="UP000765509"/>
    </source>
</evidence>